<evidence type="ECO:0000256" key="1">
    <source>
        <dbReference type="ARBA" id="ARBA00004453"/>
    </source>
</evidence>
<sequence>MTQSYKELLAQREALELAIAQARQNEISSAVAKVRELVAEYGLTAQDIFPGRVSKSVSAKAVSKVAAKYRDPATGQTWTGRGKAPKWIEGQDRAPFTIA</sequence>
<evidence type="ECO:0000259" key="5">
    <source>
        <dbReference type="SMART" id="SM00528"/>
    </source>
</evidence>
<dbReference type="Proteomes" id="UP000037507">
    <property type="component" value="Unassembled WGS sequence"/>
</dbReference>
<keyword evidence="7" id="KW-1185">Reference proteome</keyword>
<dbReference type="OrthoDB" id="5297879at2"/>
<dbReference type="EMBL" id="LFYT02000006">
    <property type="protein sequence ID" value="PVE43291.1"/>
    <property type="molecule type" value="Genomic_DNA"/>
</dbReference>
<proteinExistence type="inferred from homology"/>
<comment type="caution">
    <text evidence="6">The sequence shown here is derived from an EMBL/GenBank/DDBJ whole genome shotgun (WGS) entry which is preliminary data.</text>
</comment>
<dbReference type="SUPFAM" id="SSF81273">
    <property type="entry name" value="H-NS histone-like proteins"/>
    <property type="match status" value="1"/>
</dbReference>
<evidence type="ECO:0000256" key="2">
    <source>
        <dbReference type="ARBA" id="ARBA00010610"/>
    </source>
</evidence>
<dbReference type="SMART" id="SM00528">
    <property type="entry name" value="HNS"/>
    <property type="match status" value="1"/>
</dbReference>
<dbReference type="AlphaFoldDB" id="A0A2T7UFC1"/>
<comment type="similarity">
    <text evidence="2">Belongs to the histone-like protein H-NS family.</text>
</comment>
<gene>
    <name evidence="6" type="ORF">H663_006860</name>
</gene>
<dbReference type="Pfam" id="PF00816">
    <property type="entry name" value="Histone_HNS"/>
    <property type="match status" value="1"/>
</dbReference>
<evidence type="ECO:0000256" key="4">
    <source>
        <dbReference type="ARBA" id="ARBA00023125"/>
    </source>
</evidence>
<accession>A0A2T7UFC1</accession>
<evidence type="ECO:0000313" key="6">
    <source>
        <dbReference type="EMBL" id="PVE43291.1"/>
    </source>
</evidence>
<dbReference type="InterPro" id="IPR027444">
    <property type="entry name" value="H-NS_C_dom"/>
</dbReference>
<dbReference type="RefSeq" id="WP_053170399.1">
    <property type="nucleotide sequence ID" value="NZ_LFYT02000006.1"/>
</dbReference>
<name>A0A2T7UFC1_9BURK</name>
<feature type="domain" description="DNA-binding protein H-NS-like C-terminal" evidence="5">
    <location>
        <begin position="59"/>
        <end position="98"/>
    </location>
</feature>
<evidence type="ECO:0000256" key="3">
    <source>
        <dbReference type="ARBA" id="ARBA00022490"/>
    </source>
</evidence>
<dbReference type="STRING" id="1293045.H663_05090"/>
<dbReference type="Gene3D" id="4.10.430.30">
    <property type="match status" value="1"/>
</dbReference>
<dbReference type="PANTHER" id="PTHR38097">
    <property type="match status" value="1"/>
</dbReference>
<evidence type="ECO:0000313" key="7">
    <source>
        <dbReference type="Proteomes" id="UP000037507"/>
    </source>
</evidence>
<keyword evidence="3" id="KW-0963">Cytoplasm</keyword>
<dbReference type="GO" id="GO:0009295">
    <property type="term" value="C:nucleoid"/>
    <property type="evidence" value="ECO:0007669"/>
    <property type="project" value="UniProtKB-SubCell"/>
</dbReference>
<dbReference type="PANTHER" id="PTHR38097:SF2">
    <property type="entry name" value="DNA-BINDING PROTEIN STPA"/>
    <property type="match status" value="1"/>
</dbReference>
<organism evidence="6 7">
    <name type="scientific">Limnohabitans planktonicus II-D5</name>
    <dbReference type="NCBI Taxonomy" id="1293045"/>
    <lineage>
        <taxon>Bacteria</taxon>
        <taxon>Pseudomonadati</taxon>
        <taxon>Pseudomonadota</taxon>
        <taxon>Betaproteobacteria</taxon>
        <taxon>Burkholderiales</taxon>
        <taxon>Comamonadaceae</taxon>
        <taxon>Limnohabitans</taxon>
    </lineage>
</organism>
<keyword evidence="4" id="KW-0238">DNA-binding</keyword>
<dbReference type="GO" id="GO:0003677">
    <property type="term" value="F:DNA binding"/>
    <property type="evidence" value="ECO:0007669"/>
    <property type="project" value="UniProtKB-KW"/>
</dbReference>
<protein>
    <submittedName>
        <fullName evidence="6">Histone</fullName>
    </submittedName>
</protein>
<comment type="subcellular location">
    <subcellularLocation>
        <location evidence="1">Cytoplasm</location>
        <location evidence="1">Nucleoid</location>
    </subcellularLocation>
</comment>
<reference evidence="6" key="1">
    <citation type="submission" date="2017-04" db="EMBL/GenBank/DDBJ databases">
        <title>Unexpected and diverse lifestyles within the genus Limnohabitans.</title>
        <authorList>
            <person name="Kasalicky V."/>
            <person name="Mehrshad M."/>
            <person name="Andrei S.-A."/>
            <person name="Salcher M."/>
            <person name="Kratochvilova H."/>
            <person name="Simek K."/>
            <person name="Ghai R."/>
        </authorList>
    </citation>
    <scope>NUCLEOTIDE SEQUENCE [LARGE SCALE GENOMIC DNA]</scope>
    <source>
        <strain evidence="6">II-D5</strain>
    </source>
</reference>